<proteinExistence type="predicted"/>
<dbReference type="PANTHER" id="PTHR48079">
    <property type="entry name" value="PROTEIN YEEZ"/>
    <property type="match status" value="1"/>
</dbReference>
<gene>
    <name evidence="2" type="ORF">JIV24_10930</name>
</gene>
<feature type="domain" description="6-phosphogluconate dehydrogenase NADP-binding" evidence="1">
    <location>
        <begin position="4"/>
        <end position="118"/>
    </location>
</feature>
<dbReference type="Pfam" id="PF03446">
    <property type="entry name" value="NAD_binding_2"/>
    <property type="match status" value="1"/>
</dbReference>
<dbReference type="InterPro" id="IPR051783">
    <property type="entry name" value="NAD(P)-dependent_oxidoreduct"/>
</dbReference>
<name>A0ABS1HJS6_9BACT</name>
<keyword evidence="3" id="KW-1185">Reference proteome</keyword>
<organism evidence="2 3">
    <name type="scientific">Carboxylicivirga marina</name>
    <dbReference type="NCBI Taxonomy" id="2800988"/>
    <lineage>
        <taxon>Bacteria</taxon>
        <taxon>Pseudomonadati</taxon>
        <taxon>Bacteroidota</taxon>
        <taxon>Bacteroidia</taxon>
        <taxon>Marinilabiliales</taxon>
        <taxon>Marinilabiliaceae</taxon>
        <taxon>Carboxylicivirga</taxon>
    </lineage>
</organism>
<evidence type="ECO:0000313" key="2">
    <source>
        <dbReference type="EMBL" id="MBK3517846.1"/>
    </source>
</evidence>
<comment type="caution">
    <text evidence="2">The sequence shown here is derived from an EMBL/GenBank/DDBJ whole genome shotgun (WGS) entry which is preliminary data.</text>
</comment>
<dbReference type="InterPro" id="IPR036291">
    <property type="entry name" value="NAD(P)-bd_dom_sf"/>
</dbReference>
<dbReference type="EMBL" id="JAENRR010000023">
    <property type="protein sequence ID" value="MBK3517846.1"/>
    <property type="molecule type" value="Genomic_DNA"/>
</dbReference>
<dbReference type="Gene3D" id="3.40.50.720">
    <property type="entry name" value="NAD(P)-binding Rossmann-like Domain"/>
    <property type="match status" value="1"/>
</dbReference>
<accession>A0ABS1HJS6</accession>
<evidence type="ECO:0000259" key="1">
    <source>
        <dbReference type="Pfam" id="PF03446"/>
    </source>
</evidence>
<dbReference type="SUPFAM" id="SSF51735">
    <property type="entry name" value="NAD(P)-binding Rossmann-fold domains"/>
    <property type="match status" value="1"/>
</dbReference>
<dbReference type="Proteomes" id="UP000605676">
    <property type="component" value="Unassembled WGS sequence"/>
</dbReference>
<dbReference type="PANTHER" id="PTHR48079:SF6">
    <property type="entry name" value="NAD(P)-BINDING DOMAIN-CONTAINING PROTEIN-RELATED"/>
    <property type="match status" value="1"/>
</dbReference>
<evidence type="ECO:0000313" key="3">
    <source>
        <dbReference type="Proteomes" id="UP000605676"/>
    </source>
</evidence>
<sequence>MGKTISIIGCGWFGLPLAKFMIDKGWTVKGSTTSENKFDHLKQIGILPCLLDVARPETFKNDFFKSDYILINIPPTKVMRQVSVYWPLIKVIEKEGAQKVIFISSTSVYPSNNSIVYEEDTERMGDGVNQLLDIERAFQKAAFECAIIRFAGLVGGERYPGRFFTPERVVDGGSQVINLIHLDDCIQIVEQLLKQDAFNNVFNGVADTHPQKKEFYTLAAQLNNKPAPKFSQANVPYKIISNEKVKRHLNIIFKHPDLIEMLHNNELWNRT</sequence>
<protein>
    <recommendedName>
        <fullName evidence="1">6-phosphogluconate dehydrogenase NADP-binding domain-containing protein</fullName>
    </recommendedName>
</protein>
<reference evidence="2 3" key="1">
    <citation type="submission" date="2021-01" db="EMBL/GenBank/DDBJ databases">
        <title>Carboxyliciviraga sp.nov., isolated from coastal sediments.</title>
        <authorList>
            <person name="Lu D."/>
            <person name="Zhang T."/>
        </authorList>
    </citation>
    <scope>NUCLEOTIDE SEQUENCE [LARGE SCALE GENOMIC DNA]</scope>
    <source>
        <strain evidence="2 3">N1Y132</strain>
    </source>
</reference>
<dbReference type="RefSeq" id="WP_200465076.1">
    <property type="nucleotide sequence ID" value="NZ_JAENRR010000023.1"/>
</dbReference>
<dbReference type="InterPro" id="IPR006115">
    <property type="entry name" value="6PGDH_NADP-bd"/>
</dbReference>